<organism evidence="1 2">
    <name type="scientific">Marasmius tenuissimus</name>
    <dbReference type="NCBI Taxonomy" id="585030"/>
    <lineage>
        <taxon>Eukaryota</taxon>
        <taxon>Fungi</taxon>
        <taxon>Dikarya</taxon>
        <taxon>Basidiomycota</taxon>
        <taxon>Agaricomycotina</taxon>
        <taxon>Agaricomycetes</taxon>
        <taxon>Agaricomycetidae</taxon>
        <taxon>Agaricales</taxon>
        <taxon>Marasmiineae</taxon>
        <taxon>Marasmiaceae</taxon>
        <taxon>Marasmius</taxon>
    </lineage>
</organism>
<evidence type="ECO:0000313" key="2">
    <source>
        <dbReference type="Proteomes" id="UP001437256"/>
    </source>
</evidence>
<dbReference type="EMBL" id="JBBXMP010000968">
    <property type="protein sequence ID" value="KAL0056774.1"/>
    <property type="molecule type" value="Genomic_DNA"/>
</dbReference>
<keyword evidence="2" id="KW-1185">Reference proteome</keyword>
<dbReference type="Proteomes" id="UP001437256">
    <property type="component" value="Unassembled WGS sequence"/>
</dbReference>
<accession>A0ABR2Z765</accession>
<name>A0ABR2Z765_9AGAR</name>
<reference evidence="1 2" key="1">
    <citation type="submission" date="2024-05" db="EMBL/GenBank/DDBJ databases">
        <title>A draft genome resource for the thread blight pathogen Marasmius tenuissimus strain MS-2.</title>
        <authorList>
            <person name="Yulfo-Soto G.E."/>
            <person name="Baruah I.K."/>
            <person name="Amoako-Attah I."/>
            <person name="Bukari Y."/>
            <person name="Meinhardt L.W."/>
            <person name="Bailey B.A."/>
            <person name="Cohen S.P."/>
        </authorList>
    </citation>
    <scope>NUCLEOTIDE SEQUENCE [LARGE SCALE GENOMIC DNA]</scope>
    <source>
        <strain evidence="1 2">MS-2</strain>
    </source>
</reference>
<protein>
    <submittedName>
        <fullName evidence="1">Uncharacterized protein</fullName>
    </submittedName>
</protein>
<gene>
    <name evidence="1" type="ORF">AAF712_016612</name>
</gene>
<comment type="caution">
    <text evidence="1">The sequence shown here is derived from an EMBL/GenBank/DDBJ whole genome shotgun (WGS) entry which is preliminary data.</text>
</comment>
<evidence type="ECO:0000313" key="1">
    <source>
        <dbReference type="EMBL" id="KAL0056774.1"/>
    </source>
</evidence>
<proteinExistence type="predicted"/>
<sequence length="165" mass="16080">MAQLAKTAQAGEQVVSLCGGGGAGGAATPAGIAKAFGRDKRQIGSIQCNVARLQTVSALSATTQAVNQLASAGANDQATSSAIAQAQEGLSDAQGGIQTIAQSIVSGQTAPADARTQVGDGLESAQSALQSIQSTDPAITSGVQGAMAQLAKTAQAGEQVVALCK</sequence>